<feature type="region of interest" description="Disordered" evidence="1">
    <location>
        <begin position="1"/>
        <end position="58"/>
    </location>
</feature>
<sequence>MYKLGDAERNNSISARRADDEPQLSCSLSQQRVHKDLLVEPMTSPQGPDRRSDDEHTRTCSEVVVVHWEDDVDDGGCEEEGL</sequence>
<dbReference type="Proteomes" id="UP000195402">
    <property type="component" value="Unassembled WGS sequence"/>
</dbReference>
<evidence type="ECO:0000256" key="1">
    <source>
        <dbReference type="SAM" id="MobiDB-lite"/>
    </source>
</evidence>
<organism evidence="2 3">
    <name type="scientific">Macleaya cordata</name>
    <name type="common">Five-seeded plume-poppy</name>
    <name type="synonym">Bocconia cordata</name>
    <dbReference type="NCBI Taxonomy" id="56857"/>
    <lineage>
        <taxon>Eukaryota</taxon>
        <taxon>Viridiplantae</taxon>
        <taxon>Streptophyta</taxon>
        <taxon>Embryophyta</taxon>
        <taxon>Tracheophyta</taxon>
        <taxon>Spermatophyta</taxon>
        <taxon>Magnoliopsida</taxon>
        <taxon>Ranunculales</taxon>
        <taxon>Papaveraceae</taxon>
        <taxon>Papaveroideae</taxon>
        <taxon>Macleaya</taxon>
    </lineage>
</organism>
<dbReference type="InParanoid" id="A0A200RAG9"/>
<feature type="compositionally biased region" description="Basic and acidic residues" evidence="1">
    <location>
        <begin position="48"/>
        <end position="58"/>
    </location>
</feature>
<evidence type="ECO:0000313" key="3">
    <source>
        <dbReference type="Proteomes" id="UP000195402"/>
    </source>
</evidence>
<gene>
    <name evidence="2" type="ORF">BVC80_8587g2</name>
</gene>
<proteinExistence type="predicted"/>
<name>A0A200RAG9_MACCD</name>
<accession>A0A200RAG9</accession>
<reference evidence="2 3" key="1">
    <citation type="journal article" date="2017" name="Mol. Plant">
        <title>The Genome of Medicinal Plant Macleaya cordata Provides New Insights into Benzylisoquinoline Alkaloids Metabolism.</title>
        <authorList>
            <person name="Liu X."/>
            <person name="Liu Y."/>
            <person name="Huang P."/>
            <person name="Ma Y."/>
            <person name="Qing Z."/>
            <person name="Tang Q."/>
            <person name="Cao H."/>
            <person name="Cheng P."/>
            <person name="Zheng Y."/>
            <person name="Yuan Z."/>
            <person name="Zhou Y."/>
            <person name="Liu J."/>
            <person name="Tang Z."/>
            <person name="Zhuo Y."/>
            <person name="Zhang Y."/>
            <person name="Yu L."/>
            <person name="Huang J."/>
            <person name="Yang P."/>
            <person name="Peng Q."/>
            <person name="Zhang J."/>
            <person name="Jiang W."/>
            <person name="Zhang Z."/>
            <person name="Lin K."/>
            <person name="Ro D.K."/>
            <person name="Chen X."/>
            <person name="Xiong X."/>
            <person name="Shang Y."/>
            <person name="Huang S."/>
            <person name="Zeng J."/>
        </authorList>
    </citation>
    <scope>NUCLEOTIDE SEQUENCE [LARGE SCALE GENOMIC DNA]</scope>
    <source>
        <strain evidence="3">cv. BLH2017</strain>
        <tissue evidence="2">Root</tissue>
    </source>
</reference>
<evidence type="ECO:0000313" key="2">
    <source>
        <dbReference type="EMBL" id="OVA19673.1"/>
    </source>
</evidence>
<dbReference type="AlphaFoldDB" id="A0A200RAG9"/>
<keyword evidence="3" id="KW-1185">Reference proteome</keyword>
<protein>
    <submittedName>
        <fullName evidence="2">Uncharacterized protein</fullName>
    </submittedName>
</protein>
<comment type="caution">
    <text evidence="2">The sequence shown here is derived from an EMBL/GenBank/DDBJ whole genome shotgun (WGS) entry which is preliminary data.</text>
</comment>
<dbReference type="EMBL" id="MVGT01000181">
    <property type="protein sequence ID" value="OVA19673.1"/>
    <property type="molecule type" value="Genomic_DNA"/>
</dbReference>